<gene>
    <name evidence="2" type="ORF">MNBD_GAMMA13-1906</name>
</gene>
<dbReference type="EMBL" id="UOFK01000161">
    <property type="protein sequence ID" value="VAW78644.1"/>
    <property type="molecule type" value="Genomic_DNA"/>
</dbReference>
<proteinExistence type="predicted"/>
<accession>A0A3B0ZB79</accession>
<name>A0A3B0ZB79_9ZZZZ</name>
<dbReference type="AlphaFoldDB" id="A0A3B0ZB79"/>
<sequence>MHQSAQSDSCPDCTGHSCEGSACSPDHCASTHSQFSAISVMTALLAGSREIRDAAFSADIATRSDPPLLRPPV</sequence>
<feature type="region of interest" description="Disordered" evidence="1">
    <location>
        <begin position="1"/>
        <end position="21"/>
    </location>
</feature>
<reference evidence="2" key="1">
    <citation type="submission" date="2018-06" db="EMBL/GenBank/DDBJ databases">
        <authorList>
            <person name="Zhirakovskaya E."/>
        </authorList>
    </citation>
    <scope>NUCLEOTIDE SEQUENCE</scope>
</reference>
<organism evidence="2">
    <name type="scientific">hydrothermal vent metagenome</name>
    <dbReference type="NCBI Taxonomy" id="652676"/>
    <lineage>
        <taxon>unclassified sequences</taxon>
        <taxon>metagenomes</taxon>
        <taxon>ecological metagenomes</taxon>
    </lineage>
</organism>
<evidence type="ECO:0000313" key="2">
    <source>
        <dbReference type="EMBL" id="VAW78644.1"/>
    </source>
</evidence>
<evidence type="ECO:0000256" key="1">
    <source>
        <dbReference type="SAM" id="MobiDB-lite"/>
    </source>
</evidence>
<protein>
    <submittedName>
        <fullName evidence="2">Uncharacterized protein</fullName>
    </submittedName>
</protein>